<dbReference type="OrthoDB" id="5376140at2759"/>
<protein>
    <submittedName>
        <fullName evidence="1">12268_t:CDS:1</fullName>
    </submittedName>
</protein>
<dbReference type="EMBL" id="CAJVPY010001247">
    <property type="protein sequence ID" value="CAG8513631.1"/>
    <property type="molecule type" value="Genomic_DNA"/>
</dbReference>
<evidence type="ECO:0000313" key="1">
    <source>
        <dbReference type="EMBL" id="CAG8513631.1"/>
    </source>
</evidence>
<organism evidence="1 2">
    <name type="scientific">Dentiscutata erythropus</name>
    <dbReference type="NCBI Taxonomy" id="1348616"/>
    <lineage>
        <taxon>Eukaryota</taxon>
        <taxon>Fungi</taxon>
        <taxon>Fungi incertae sedis</taxon>
        <taxon>Mucoromycota</taxon>
        <taxon>Glomeromycotina</taxon>
        <taxon>Glomeromycetes</taxon>
        <taxon>Diversisporales</taxon>
        <taxon>Gigasporaceae</taxon>
        <taxon>Dentiscutata</taxon>
    </lineage>
</organism>
<reference evidence="1" key="1">
    <citation type="submission" date="2021-06" db="EMBL/GenBank/DDBJ databases">
        <authorList>
            <person name="Kallberg Y."/>
            <person name="Tangrot J."/>
            <person name="Rosling A."/>
        </authorList>
    </citation>
    <scope>NUCLEOTIDE SEQUENCE</scope>
    <source>
        <strain evidence="1">MA453B</strain>
    </source>
</reference>
<dbReference type="AlphaFoldDB" id="A0A9N9F6V1"/>
<gene>
    <name evidence="1" type="ORF">DERYTH_LOCUS3512</name>
</gene>
<sequence length="59" mass="6711">GMVYTLDVYDFIENYIRRKVYKVDVLLDVPTCQGYTTANTCDNIGTHTCMTITSKKLPS</sequence>
<feature type="non-terminal residue" evidence="1">
    <location>
        <position position="1"/>
    </location>
</feature>
<name>A0A9N9F6V1_9GLOM</name>
<evidence type="ECO:0000313" key="2">
    <source>
        <dbReference type="Proteomes" id="UP000789405"/>
    </source>
</evidence>
<comment type="caution">
    <text evidence="1">The sequence shown here is derived from an EMBL/GenBank/DDBJ whole genome shotgun (WGS) entry which is preliminary data.</text>
</comment>
<keyword evidence="2" id="KW-1185">Reference proteome</keyword>
<accession>A0A9N9F6V1</accession>
<proteinExistence type="predicted"/>
<dbReference type="Proteomes" id="UP000789405">
    <property type="component" value="Unassembled WGS sequence"/>
</dbReference>